<dbReference type="Proteomes" id="UP000049855">
    <property type="component" value="Unassembled WGS sequence"/>
</dbReference>
<organism evidence="1 2">
    <name type="scientific">Sporomusa ovata</name>
    <dbReference type="NCBI Taxonomy" id="2378"/>
    <lineage>
        <taxon>Bacteria</taxon>
        <taxon>Bacillati</taxon>
        <taxon>Bacillota</taxon>
        <taxon>Negativicutes</taxon>
        <taxon>Selenomonadales</taxon>
        <taxon>Sporomusaceae</taxon>
        <taxon>Sporomusa</taxon>
    </lineage>
</organism>
<sequence>MLSNEQIAHDLAVAAASVMFKNTIEKQPDLSEDRALAQMVYYYKKTLTTLQPLCDEEL</sequence>
<dbReference type="AlphaFoldDB" id="A0A0U1KV80"/>
<keyword evidence="2" id="KW-1185">Reference proteome</keyword>
<gene>
    <name evidence="1" type="ORF">SpAn4DRAFT_3852</name>
</gene>
<evidence type="ECO:0000313" key="1">
    <source>
        <dbReference type="EMBL" id="CQR71347.1"/>
    </source>
</evidence>
<name>A0A0U1KV80_9FIRM</name>
<evidence type="ECO:0000313" key="2">
    <source>
        <dbReference type="Proteomes" id="UP000049855"/>
    </source>
</evidence>
<protein>
    <submittedName>
        <fullName evidence="1">Uncharacterized protein</fullName>
    </submittedName>
</protein>
<accession>A0A0U1KV80</accession>
<proteinExistence type="predicted"/>
<reference evidence="2" key="1">
    <citation type="submission" date="2015-03" db="EMBL/GenBank/DDBJ databases">
        <authorList>
            <person name="Nijsse Bart"/>
        </authorList>
    </citation>
    <scope>NUCLEOTIDE SEQUENCE [LARGE SCALE GENOMIC DNA]</scope>
</reference>
<dbReference type="EMBL" id="CTRP01000004">
    <property type="protein sequence ID" value="CQR71347.1"/>
    <property type="molecule type" value="Genomic_DNA"/>
</dbReference>